<gene>
    <name evidence="2" type="ORF">LQ318_05320</name>
</gene>
<evidence type="ECO:0000313" key="2">
    <source>
        <dbReference type="EMBL" id="MCW9712322.1"/>
    </source>
</evidence>
<feature type="transmembrane region" description="Helical" evidence="1">
    <location>
        <begin position="66"/>
        <end position="92"/>
    </location>
</feature>
<keyword evidence="1" id="KW-1133">Transmembrane helix</keyword>
<reference evidence="2 3" key="1">
    <citation type="submission" date="2021-11" db="EMBL/GenBank/DDBJ databases">
        <title>Aliifidinibius sp. nov., a new bacterium isolated from saline soil.</title>
        <authorList>
            <person name="Galisteo C."/>
            <person name="De La Haba R."/>
            <person name="Sanchez-Porro C."/>
            <person name="Ventosa A."/>
        </authorList>
    </citation>
    <scope>NUCLEOTIDE SEQUENCE [LARGE SCALE GENOMIC DNA]</scope>
    <source>
        <strain evidence="2 3">KACC 190600</strain>
    </source>
</reference>
<protein>
    <submittedName>
        <fullName evidence="2">Uncharacterized protein</fullName>
    </submittedName>
</protein>
<dbReference type="EMBL" id="JAJNDC010000001">
    <property type="protein sequence ID" value="MCW9712322.1"/>
    <property type="molecule type" value="Genomic_DNA"/>
</dbReference>
<keyword evidence="3" id="KW-1185">Reference proteome</keyword>
<dbReference type="RefSeq" id="WP_265788192.1">
    <property type="nucleotide sequence ID" value="NZ_BAABRS010000001.1"/>
</dbReference>
<evidence type="ECO:0000313" key="3">
    <source>
        <dbReference type="Proteomes" id="UP001207337"/>
    </source>
</evidence>
<keyword evidence="1" id="KW-0812">Transmembrane</keyword>
<evidence type="ECO:0000256" key="1">
    <source>
        <dbReference type="SAM" id="Phobius"/>
    </source>
</evidence>
<organism evidence="2 3">
    <name type="scientific">Fodinibius salicampi</name>
    <dbReference type="NCBI Taxonomy" id="1920655"/>
    <lineage>
        <taxon>Bacteria</taxon>
        <taxon>Pseudomonadati</taxon>
        <taxon>Balneolota</taxon>
        <taxon>Balneolia</taxon>
        <taxon>Balneolales</taxon>
        <taxon>Balneolaceae</taxon>
        <taxon>Fodinibius</taxon>
    </lineage>
</organism>
<proteinExistence type="predicted"/>
<feature type="transmembrane region" description="Helical" evidence="1">
    <location>
        <begin position="99"/>
        <end position="115"/>
    </location>
</feature>
<keyword evidence="1" id="KW-0472">Membrane</keyword>
<feature type="transmembrane region" description="Helical" evidence="1">
    <location>
        <begin position="12"/>
        <end position="32"/>
    </location>
</feature>
<accession>A0ABT3PWV7</accession>
<comment type="caution">
    <text evidence="2">The sequence shown here is derived from an EMBL/GenBank/DDBJ whole genome shotgun (WGS) entry which is preliminary data.</text>
</comment>
<feature type="transmembrane region" description="Helical" evidence="1">
    <location>
        <begin position="158"/>
        <end position="180"/>
    </location>
</feature>
<feature type="transmembrane region" description="Helical" evidence="1">
    <location>
        <begin position="192"/>
        <end position="212"/>
    </location>
</feature>
<sequence>MESHQKYNSAAKAIASSFGVLGGLGGLIHGIGEVLQGNIMIDGFYINSWDQGPIAMYLGGDPAITIFQSFLIAGIVTLIISGVLIVWSVAFLNNKRSGVVLMLLSVAMLLSGGGVGPPTLAILAGISASGINSSYDWWRKHTTESLLSLFSKLWPWIFALTVINGIFLIVGHVIAAYYFGSPALESIFLNSFGFAVITLIISMITGIGYDLFKKRQ</sequence>
<dbReference type="Proteomes" id="UP001207337">
    <property type="component" value="Unassembled WGS sequence"/>
</dbReference>
<name>A0ABT3PWV7_9BACT</name>